<accession>B8D6J4</accession>
<evidence type="ECO:0000256" key="6">
    <source>
        <dbReference type="ARBA" id="ARBA00022741"/>
    </source>
</evidence>
<gene>
    <name evidence="12" type="ordered locus">DKAM_1399</name>
</gene>
<dbReference type="Pfam" id="PF00696">
    <property type="entry name" value="AA_kinase"/>
    <property type="match status" value="1"/>
</dbReference>
<evidence type="ECO:0000256" key="4">
    <source>
        <dbReference type="ARBA" id="ARBA00022490"/>
    </source>
</evidence>
<dbReference type="GO" id="GO:0005524">
    <property type="term" value="F:ATP binding"/>
    <property type="evidence" value="ECO:0007669"/>
    <property type="project" value="UniProtKB-KW"/>
</dbReference>
<evidence type="ECO:0000259" key="11">
    <source>
        <dbReference type="Pfam" id="PF00696"/>
    </source>
</evidence>
<organism evidence="12 13">
    <name type="scientific">Desulfurococcus amylolyticus (strain DSM 18924 / JCM 16383 / VKM B-2413 / 1221n)</name>
    <name type="common">Desulfurococcus kamchatkensis</name>
    <dbReference type="NCBI Taxonomy" id="490899"/>
    <lineage>
        <taxon>Archaea</taxon>
        <taxon>Thermoproteota</taxon>
        <taxon>Thermoprotei</taxon>
        <taxon>Desulfurococcales</taxon>
        <taxon>Desulfurococcaceae</taxon>
        <taxon>Desulfurococcus</taxon>
    </lineage>
</organism>
<dbReference type="PANTHER" id="PTHR42833:SF4">
    <property type="entry name" value="URIDYLATE KINASE PUMPKIN, CHLOROPLASTIC"/>
    <property type="match status" value="1"/>
</dbReference>
<comment type="pathway">
    <text evidence="1">Pyrimidine metabolism; CTP biosynthesis via de novo pathway; UDP from UMP (UMPK route): step 1/1.</text>
</comment>
<keyword evidence="4" id="KW-0963">Cytoplasm</keyword>
<dbReference type="SUPFAM" id="SSF53633">
    <property type="entry name" value="Carbamate kinase-like"/>
    <property type="match status" value="1"/>
</dbReference>
<dbReference type="AlphaFoldDB" id="B8D6J4"/>
<feature type="domain" description="Aspartate/glutamate/uridylate kinase" evidence="11">
    <location>
        <begin position="7"/>
        <end position="204"/>
    </location>
</feature>
<evidence type="ECO:0000256" key="8">
    <source>
        <dbReference type="ARBA" id="ARBA00022840"/>
    </source>
</evidence>
<evidence type="ECO:0000313" key="13">
    <source>
        <dbReference type="Proteomes" id="UP000006903"/>
    </source>
</evidence>
<evidence type="ECO:0000256" key="7">
    <source>
        <dbReference type="ARBA" id="ARBA00022777"/>
    </source>
</evidence>
<evidence type="ECO:0000256" key="10">
    <source>
        <dbReference type="ARBA" id="ARBA00032092"/>
    </source>
</evidence>
<dbReference type="Gene3D" id="3.40.1160.10">
    <property type="entry name" value="Acetylglutamate kinase-like"/>
    <property type="match status" value="1"/>
</dbReference>
<keyword evidence="5" id="KW-0808">Transferase</keyword>
<dbReference type="EMBL" id="CP001140">
    <property type="protein sequence ID" value="ACL11725.1"/>
    <property type="molecule type" value="Genomic_DNA"/>
</dbReference>
<evidence type="ECO:0000256" key="3">
    <source>
        <dbReference type="ARBA" id="ARBA00012899"/>
    </source>
</evidence>
<dbReference type="eggNOG" id="arCOG00858">
    <property type="taxonomic scope" value="Archaea"/>
</dbReference>
<reference evidence="12 13" key="1">
    <citation type="journal article" date="2009" name="J. Bacteriol.">
        <title>Complete genome sequence of the anaerobic, protein-degrading hyperthermophilic crenarchaeon Desulfurococcus kamchatkensis.</title>
        <authorList>
            <person name="Ravin N.V."/>
            <person name="Mardanov A.V."/>
            <person name="Beletsky A.V."/>
            <person name="Kublanov I.V."/>
            <person name="Kolganova T.V."/>
            <person name="Lebedinsky A.V."/>
            <person name="Chernyh N.A."/>
            <person name="Bonch-Osmolovskaya E.A."/>
            <person name="Skryabin K.G."/>
        </authorList>
    </citation>
    <scope>NUCLEOTIDE SEQUENCE [LARGE SCALE GENOMIC DNA]</scope>
    <source>
        <strain evidence="13">DSM 18924 / JCM 16383 / VKM B-2413 / 1221n</strain>
    </source>
</reference>
<keyword evidence="8" id="KW-0067">ATP-binding</keyword>
<dbReference type="PANTHER" id="PTHR42833">
    <property type="entry name" value="URIDYLATE KINASE"/>
    <property type="match status" value="1"/>
</dbReference>
<keyword evidence="7 12" id="KW-0418">Kinase</keyword>
<evidence type="ECO:0000256" key="1">
    <source>
        <dbReference type="ARBA" id="ARBA00004791"/>
    </source>
</evidence>
<dbReference type="HOGENOM" id="CLU_079546_0_0_2"/>
<dbReference type="STRING" id="490899.DKAM_1399"/>
<evidence type="ECO:0000256" key="9">
    <source>
        <dbReference type="ARBA" id="ARBA00022975"/>
    </source>
</evidence>
<dbReference type="EC" id="2.7.4.22" evidence="3"/>
<dbReference type="NCBIfam" id="TIGR02076">
    <property type="entry name" value="pyrH_arch"/>
    <property type="match status" value="1"/>
</dbReference>
<protein>
    <recommendedName>
        <fullName evidence="3">UMP kinase</fullName>
        <ecNumber evidence="3">2.7.4.22</ecNumber>
    </recommendedName>
    <alternativeName>
        <fullName evidence="10">Uridine monophosphate kinase</fullName>
    </alternativeName>
</protein>
<evidence type="ECO:0000256" key="2">
    <source>
        <dbReference type="ARBA" id="ARBA00007614"/>
    </source>
</evidence>
<comment type="similarity">
    <text evidence="2">Belongs to the UMP kinase family.</text>
</comment>
<dbReference type="InterPro" id="IPR001048">
    <property type="entry name" value="Asp/Glu/Uridylate_kinase"/>
</dbReference>
<keyword evidence="6" id="KW-0547">Nucleotide-binding</keyword>
<keyword evidence="9" id="KW-0665">Pyrimidine biosynthesis</keyword>
<dbReference type="GO" id="GO:0006225">
    <property type="term" value="P:UDP biosynthetic process"/>
    <property type="evidence" value="ECO:0007669"/>
    <property type="project" value="TreeGrafter"/>
</dbReference>
<proteinExistence type="inferred from homology"/>
<name>B8D6J4_DESA1</name>
<dbReference type="GO" id="GO:0033862">
    <property type="term" value="F:UMP kinase activity"/>
    <property type="evidence" value="ECO:0007669"/>
    <property type="project" value="UniProtKB-EC"/>
</dbReference>
<dbReference type="KEGG" id="dka:DKAM_1399"/>
<dbReference type="InterPro" id="IPR011818">
    <property type="entry name" value="Uridylate_kinase_arch/spir"/>
</dbReference>
<evidence type="ECO:0000313" key="12">
    <source>
        <dbReference type="EMBL" id="ACL11725.1"/>
    </source>
</evidence>
<sequence>MVKMRDVLVLKITGKAFDEGSILISRYVKLLKSMVSEYRLIVITGGGNTARKYISDARSLGISSNYWLDLIGIWVSRLNSLLITSSLQPYAYPKPAVNLEEVLEALSSHRVVAMGGLIPGQSTASTAIEVVEAVGAEKLYYFSAVGYVYDRDPAKYPDAKPLREVNASLLKKILEQKQLPGEYALIDEKALDLAIRSKILVQLISYREPEKLLDALRGENPGSLIHPA</sequence>
<dbReference type="Proteomes" id="UP000006903">
    <property type="component" value="Chromosome"/>
</dbReference>
<dbReference type="InterPro" id="IPR036393">
    <property type="entry name" value="AceGlu_kinase-like_sf"/>
</dbReference>
<evidence type="ECO:0000256" key="5">
    <source>
        <dbReference type="ARBA" id="ARBA00022679"/>
    </source>
</evidence>